<dbReference type="PANTHER" id="PTHR32309">
    <property type="entry name" value="TYROSINE-PROTEIN KINASE"/>
    <property type="match status" value="1"/>
</dbReference>
<feature type="domain" description="Polysaccharide chain length determinant N-terminal" evidence="8">
    <location>
        <begin position="14"/>
        <end position="79"/>
    </location>
</feature>
<evidence type="ECO:0000259" key="8">
    <source>
        <dbReference type="Pfam" id="PF02706"/>
    </source>
</evidence>
<feature type="transmembrane region" description="Helical" evidence="7">
    <location>
        <begin position="31"/>
        <end position="49"/>
    </location>
</feature>
<accession>A0ABD7TS42</accession>
<reference evidence="9" key="1">
    <citation type="journal article" date="2022" name="Front. Plant Sci.">
        <title>Agronomic efficiency and genome mining analysis of the wheat-biostimulant rhizospheric bacterium Pseudomonas pergaminensis sp. nov. strain 1008T.</title>
        <authorList>
            <person name="Diaz M."/>
            <person name="Bach T."/>
            <person name="Gonzalez Anta G."/>
            <person name="Agaras B."/>
            <person name="Wibberg D."/>
            <person name="Noguera F."/>
            <person name="Canciani W."/>
            <person name="Valverde C."/>
        </authorList>
    </citation>
    <scope>NUCLEOTIDE SEQUENCE</scope>
    <source>
        <strain evidence="9">1008</strain>
    </source>
</reference>
<comment type="subcellular location">
    <subcellularLocation>
        <location evidence="1">Cell membrane</location>
        <topology evidence="1">Multi-pass membrane protein</topology>
    </subcellularLocation>
</comment>
<evidence type="ECO:0000256" key="4">
    <source>
        <dbReference type="ARBA" id="ARBA00022989"/>
    </source>
</evidence>
<feature type="transmembrane region" description="Helical" evidence="7">
    <location>
        <begin position="394"/>
        <end position="418"/>
    </location>
</feature>
<dbReference type="Proteomes" id="UP001056907">
    <property type="component" value="Chromosome"/>
</dbReference>
<protein>
    <submittedName>
        <fullName evidence="9">Wzz/FepE/Etk N-terminal domain-containing protein</fullName>
    </submittedName>
</protein>
<evidence type="ECO:0000313" key="9">
    <source>
        <dbReference type="EMBL" id="USW03936.2"/>
    </source>
</evidence>
<dbReference type="AlphaFoldDB" id="A0ABD7TS42"/>
<proteinExistence type="predicted"/>
<dbReference type="Pfam" id="PF02706">
    <property type="entry name" value="Wzz"/>
    <property type="match status" value="1"/>
</dbReference>
<evidence type="ECO:0000256" key="1">
    <source>
        <dbReference type="ARBA" id="ARBA00004651"/>
    </source>
</evidence>
<evidence type="ECO:0000256" key="5">
    <source>
        <dbReference type="ARBA" id="ARBA00023136"/>
    </source>
</evidence>
<keyword evidence="4 7" id="KW-1133">Transmembrane helix</keyword>
<dbReference type="GO" id="GO:0005886">
    <property type="term" value="C:plasma membrane"/>
    <property type="evidence" value="ECO:0007669"/>
    <property type="project" value="UniProtKB-SubCell"/>
</dbReference>
<sequence length="458" mass="50380">MSSSFRAPPVRSSDEIDFVALSKFLSRQKKLLLFITLGCGLIAVCYAFLATPTYKISAVLRPAAINDLDALNRSEVYQLPPVDALLKVGAALESYETRLAFFRANQKLFEPFVRPGQTLEQSFEAFNRNSIHLILPDTDRKNSLTTFVKLEMSYPKGIDGVAILNGFVDYAIGIEREQISADLDVIVKNRINELKGRFDSARSNYEVEKEAKIASLWENDLLKRAQLQDELKALRSQLKSLRNDRIALLNEAIGIAKSLGIQRPTTPFSLGESGNAGASSVMRTEVNNQQVPLFFMGVEALNAELVALKQRKSDDFTDPRVAQIAKELQLLVSNREVEVLSARENEDIFLAGVQPLRAEMARLSSLNIDMAGLKLVTVDQQALEPLVAASPNRLLVVLLGLLGGAVLALCIALLRYAIAASRDKAKEGSPGSPVPRLNANVCIDELPAQQHAIQPIQK</sequence>
<dbReference type="PANTHER" id="PTHR32309:SF13">
    <property type="entry name" value="FERRIC ENTEROBACTIN TRANSPORT PROTEIN FEPE"/>
    <property type="match status" value="1"/>
</dbReference>
<name>A0ABD7TS42_9PSED</name>
<gene>
    <name evidence="9" type="ORF">KUA23_08545</name>
</gene>
<dbReference type="InterPro" id="IPR050445">
    <property type="entry name" value="Bact_polysacc_biosynth/exp"/>
</dbReference>
<dbReference type="Gene3D" id="3.30.1890.10">
    <property type="entry name" value="FepE-like"/>
    <property type="match status" value="2"/>
</dbReference>
<feature type="coiled-coil region" evidence="6">
    <location>
        <begin position="224"/>
        <end position="251"/>
    </location>
</feature>
<evidence type="ECO:0000256" key="2">
    <source>
        <dbReference type="ARBA" id="ARBA00022475"/>
    </source>
</evidence>
<keyword evidence="2" id="KW-1003">Cell membrane</keyword>
<dbReference type="EMBL" id="CP078013">
    <property type="protein sequence ID" value="USW03936.2"/>
    <property type="molecule type" value="Genomic_DNA"/>
</dbReference>
<evidence type="ECO:0000313" key="10">
    <source>
        <dbReference type="Proteomes" id="UP001056907"/>
    </source>
</evidence>
<dbReference type="InterPro" id="IPR003856">
    <property type="entry name" value="LPS_length_determ_N"/>
</dbReference>
<reference evidence="9" key="2">
    <citation type="submission" date="2024-04" db="EMBL/GenBank/DDBJ databases">
        <authorList>
            <person name="Diaz M."/>
            <person name="Bach T."/>
            <person name="Gonzalez Anta G."/>
            <person name="Agaras B."/>
            <person name="Wibberg D."/>
            <person name="Noguera F."/>
            <person name="Canciani W."/>
            <person name="Ybarra T."/>
            <person name="Nunez M.L."/>
            <person name="Valverde C."/>
        </authorList>
    </citation>
    <scope>NUCLEOTIDE SEQUENCE</scope>
    <source>
        <strain evidence="9">1008</strain>
    </source>
</reference>
<dbReference type="KEGG" id="ppeg:KUA23_08545"/>
<keyword evidence="6" id="KW-0175">Coiled coil</keyword>
<dbReference type="RefSeq" id="WP_346356387.1">
    <property type="nucleotide sequence ID" value="NZ_CP078013.2"/>
</dbReference>
<evidence type="ECO:0000256" key="6">
    <source>
        <dbReference type="SAM" id="Coils"/>
    </source>
</evidence>
<keyword evidence="3 7" id="KW-0812">Transmembrane</keyword>
<dbReference type="SUPFAM" id="SSF160355">
    <property type="entry name" value="Bacterial polysaccharide co-polymerase-like"/>
    <property type="match status" value="2"/>
</dbReference>
<evidence type="ECO:0000256" key="3">
    <source>
        <dbReference type="ARBA" id="ARBA00022692"/>
    </source>
</evidence>
<organism evidence="9 10">
    <name type="scientific">Pseudomonas pergaminensis</name>
    <dbReference type="NCBI Taxonomy" id="2853159"/>
    <lineage>
        <taxon>Bacteria</taxon>
        <taxon>Pseudomonadati</taxon>
        <taxon>Pseudomonadota</taxon>
        <taxon>Gammaproteobacteria</taxon>
        <taxon>Pseudomonadales</taxon>
        <taxon>Pseudomonadaceae</taxon>
        <taxon>Pseudomonas</taxon>
    </lineage>
</organism>
<evidence type="ECO:0000256" key="7">
    <source>
        <dbReference type="SAM" id="Phobius"/>
    </source>
</evidence>
<keyword evidence="5 7" id="KW-0472">Membrane</keyword>